<dbReference type="InterPro" id="IPR006315">
    <property type="entry name" value="OM_autotransptr_brl_dom"/>
</dbReference>
<proteinExistence type="predicted"/>
<dbReference type="Pfam" id="PF12951">
    <property type="entry name" value="PATR"/>
    <property type="match status" value="4"/>
</dbReference>
<dbReference type="InterPro" id="IPR013425">
    <property type="entry name" value="Autotrns_rpt"/>
</dbReference>
<keyword evidence="1" id="KW-0732">Signal</keyword>
<accession>A0ABY2QC63</accession>
<evidence type="ECO:0000259" key="2">
    <source>
        <dbReference type="PROSITE" id="PS51208"/>
    </source>
</evidence>
<comment type="caution">
    <text evidence="3">The sequence shown here is derived from an EMBL/GenBank/DDBJ whole genome shotgun (WGS) entry which is preliminary data.</text>
</comment>
<dbReference type="NCBIfam" id="TIGR01414">
    <property type="entry name" value="autotrans_barl"/>
    <property type="match status" value="1"/>
</dbReference>
<dbReference type="InterPro" id="IPR036709">
    <property type="entry name" value="Autotransporte_beta_dom_sf"/>
</dbReference>
<organism evidence="3 4">
    <name type="scientific">Ollibium composti</name>
    <dbReference type="NCBI Taxonomy" id="2675109"/>
    <lineage>
        <taxon>Bacteria</taxon>
        <taxon>Pseudomonadati</taxon>
        <taxon>Pseudomonadota</taxon>
        <taxon>Alphaproteobacteria</taxon>
        <taxon>Hyphomicrobiales</taxon>
        <taxon>Phyllobacteriaceae</taxon>
        <taxon>Ollibium</taxon>
    </lineage>
</organism>
<dbReference type="InterPro" id="IPR011050">
    <property type="entry name" value="Pectin_lyase_fold/virulence"/>
</dbReference>
<dbReference type="SUPFAM" id="SSF103515">
    <property type="entry name" value="Autotransporter"/>
    <property type="match status" value="1"/>
</dbReference>
<gene>
    <name evidence="3" type="ORF">E6C48_07215</name>
</gene>
<dbReference type="SUPFAM" id="SSF51126">
    <property type="entry name" value="Pectin lyase-like"/>
    <property type="match status" value="1"/>
</dbReference>
<evidence type="ECO:0000313" key="4">
    <source>
        <dbReference type="Proteomes" id="UP000306441"/>
    </source>
</evidence>
<dbReference type="RefSeq" id="WP_136355561.1">
    <property type="nucleotide sequence ID" value="NZ_SSNY01000003.1"/>
</dbReference>
<name>A0ABY2QC63_9HYPH</name>
<dbReference type="Proteomes" id="UP000306441">
    <property type="component" value="Unassembled WGS sequence"/>
</dbReference>
<dbReference type="Pfam" id="PF03797">
    <property type="entry name" value="Autotransporter"/>
    <property type="match status" value="1"/>
</dbReference>
<dbReference type="InterPro" id="IPR005546">
    <property type="entry name" value="Autotransporte_beta"/>
</dbReference>
<dbReference type="EMBL" id="SSNY01000003">
    <property type="protein sequence ID" value="THF58393.1"/>
    <property type="molecule type" value="Genomic_DNA"/>
</dbReference>
<reference evidence="3 4" key="1">
    <citation type="submission" date="2019-04" db="EMBL/GenBank/DDBJ databases">
        <title>Mesorhizobium composti sp. nov., isolated from compost.</title>
        <authorList>
            <person name="Lin S.-Y."/>
            <person name="Hameed A."/>
            <person name="Hsieh Y.-T."/>
            <person name="Young C.-C."/>
        </authorList>
    </citation>
    <scope>NUCLEOTIDE SEQUENCE [LARGE SCALE GENOMIC DNA]</scope>
    <source>
        <strain evidence="3 4">CC-YTH430</strain>
    </source>
</reference>
<feature type="domain" description="Autotransporter" evidence="2">
    <location>
        <begin position="810"/>
        <end position="1088"/>
    </location>
</feature>
<dbReference type="Gene3D" id="2.40.128.130">
    <property type="entry name" value="Autotransporter beta-domain"/>
    <property type="match status" value="1"/>
</dbReference>
<dbReference type="SMART" id="SM00869">
    <property type="entry name" value="Autotransporter"/>
    <property type="match status" value="1"/>
</dbReference>
<evidence type="ECO:0000256" key="1">
    <source>
        <dbReference type="ARBA" id="ARBA00022729"/>
    </source>
</evidence>
<dbReference type="NCBIfam" id="TIGR02601">
    <property type="entry name" value="autotrns_rpt"/>
    <property type="match status" value="3"/>
</dbReference>
<keyword evidence="4" id="KW-1185">Reference proteome</keyword>
<protein>
    <submittedName>
        <fullName evidence="3">Autotransporter outer membrane beta-barrel domain-containing protein</fullName>
    </submittedName>
</protein>
<sequence>MRGDGSARANAITFTGGTNRLELQAGSTIVGNVDATAGTGNLLTLGGVAASSFDVSKVGAAQQYRGFTGYEKTGSGTWTLTNTTTAVTPWTLKQGILSVSSEANLGASAGPLTFNGGTLENTASFTSTRNVTLNGAGTFLTDADLIIDGVVSGGGALTKEGGATLVLNGANTYTGQTLVSNGTLQAGNTSAFGNPTNTLQVTSSGVVDLGGFDVSQFVVDLSGNGEIRGGTLRDVSAFAQSGGTMAATAYSIDYALAGGTMSGSIIASSRYEQDDGLTSGAVATTQYKLTGGTLSGSTDTGKFELTGNGAVSATGLINIDNIIPGGGMTQNGANTVMAGTVAGPSGIGNAPLYALVEGTMAGNVHADAYQQSGGLTSGTVIATQFVFTGGTMNGSATAGTYDQSGGLTQGAVTATKVEQSGGTMAGTADAGTYQLTGGLISGMATAATLFDMQAGTVSGHLTGAGMLVKSGNDTVFLSGTNNYTGGTVVQAGTLVGNVDSIRGNLSNDAAVVFDQAADALFAGTITGGGGIVKKGDGRLLLSGLSSAFAGSTTVEGGALSVNGTLGGTLDVQSGGRLMGSGTVGTTSVAGTVAPGNSIGTLTVAGDITLGSDSTYEVEVEPGGTGSDLIRATGKAFLNGGKVVHVGQAGTYEPNASYTILKADAGVSGTFGAVTSSFAFLDPKLSYDPTSVYLRLVRNDVAFASAGQTPNQRNVGGAVDLFGPGNPIWNAVVSLSATQSESAFDGLSGEIHASARTALLEDSRFLRDAVNERIRAAFAGVGAAASPVLAYGETDTDGAATAAFSHALAPADSASVAAWGSVFGSWGSTAGDGNAAGLDRSAGGFFTGIDGLVAENVRLGIMTGYSHASFAIDGRASSGSSDSYHLGLYGGTEMGALGLRSGLAYSWHDISTARSVAFPGFADSLSADYDAGTFQAFGEAGYRIDTASASFEPFANLAYVSLHTDGFAEKGGAAALTSAGQTTDTTFTTLGMRASTGFDLGGMTATARGMVGWRHAFGDTTPLATQAFAFASTNSFDIAGTPIAKDAAVLEAGLDFAISDNATLGLSYTGQFGAHATDNGAKADFDIRF</sequence>
<dbReference type="PROSITE" id="PS51208">
    <property type="entry name" value="AUTOTRANSPORTER"/>
    <property type="match status" value="1"/>
</dbReference>
<evidence type="ECO:0000313" key="3">
    <source>
        <dbReference type="EMBL" id="THF58393.1"/>
    </source>
</evidence>